<accession>A0A6A4GUP8</accession>
<sequence length="179" mass="19020">MQNRPTAAYNSHIPAATPAPTETIIPIAPAFRFIAPLLTVVLEPLAALVLEAPEVAALVMEIPEVAALVPETPEVAALVPETPEVAALIPVAPEVLAAAGPPVISPRIEAPSEAKGPVKVAVRDETNDPMREVSERSAVGIAGIEIPEGIVTVKLKRKRRIQTGIKYCRRYTLLTHQSL</sequence>
<organism evidence="1 2">
    <name type="scientific">Gymnopus androsaceus JB14</name>
    <dbReference type="NCBI Taxonomy" id="1447944"/>
    <lineage>
        <taxon>Eukaryota</taxon>
        <taxon>Fungi</taxon>
        <taxon>Dikarya</taxon>
        <taxon>Basidiomycota</taxon>
        <taxon>Agaricomycotina</taxon>
        <taxon>Agaricomycetes</taxon>
        <taxon>Agaricomycetidae</taxon>
        <taxon>Agaricales</taxon>
        <taxon>Marasmiineae</taxon>
        <taxon>Omphalotaceae</taxon>
        <taxon>Gymnopus</taxon>
    </lineage>
</organism>
<reference evidence="1" key="1">
    <citation type="journal article" date="2019" name="Environ. Microbiol.">
        <title>Fungal ecological strategies reflected in gene transcription - a case study of two litter decomposers.</title>
        <authorList>
            <person name="Barbi F."/>
            <person name="Kohler A."/>
            <person name="Barry K."/>
            <person name="Baskaran P."/>
            <person name="Daum C."/>
            <person name="Fauchery L."/>
            <person name="Ihrmark K."/>
            <person name="Kuo A."/>
            <person name="LaButti K."/>
            <person name="Lipzen A."/>
            <person name="Morin E."/>
            <person name="Grigoriev I.V."/>
            <person name="Henrissat B."/>
            <person name="Lindahl B."/>
            <person name="Martin F."/>
        </authorList>
    </citation>
    <scope>NUCLEOTIDE SEQUENCE</scope>
    <source>
        <strain evidence="1">JB14</strain>
    </source>
</reference>
<gene>
    <name evidence="1" type="ORF">BT96DRAFT_400067</name>
</gene>
<dbReference type="Proteomes" id="UP000799118">
    <property type="component" value="Unassembled WGS sequence"/>
</dbReference>
<dbReference type="EMBL" id="ML769696">
    <property type="protein sequence ID" value="KAE9389458.1"/>
    <property type="molecule type" value="Genomic_DNA"/>
</dbReference>
<name>A0A6A4GUP8_9AGAR</name>
<dbReference type="AlphaFoldDB" id="A0A6A4GUP8"/>
<evidence type="ECO:0000313" key="1">
    <source>
        <dbReference type="EMBL" id="KAE9389458.1"/>
    </source>
</evidence>
<protein>
    <submittedName>
        <fullName evidence="1">Uncharacterized protein</fullName>
    </submittedName>
</protein>
<proteinExistence type="predicted"/>
<keyword evidence="2" id="KW-1185">Reference proteome</keyword>
<evidence type="ECO:0000313" key="2">
    <source>
        <dbReference type="Proteomes" id="UP000799118"/>
    </source>
</evidence>